<gene>
    <name evidence="1" type="ORF">F4820DRAFT_162711</name>
</gene>
<dbReference type="Proteomes" id="UP001497700">
    <property type="component" value="Unassembled WGS sequence"/>
</dbReference>
<name>A0ACB9Z8U0_9PEZI</name>
<accession>A0ACB9Z8U0</accession>
<evidence type="ECO:0000313" key="2">
    <source>
        <dbReference type="Proteomes" id="UP001497700"/>
    </source>
</evidence>
<protein>
    <submittedName>
        <fullName evidence="1">Uncharacterized protein</fullName>
    </submittedName>
</protein>
<organism evidence="1 2">
    <name type="scientific">Hypoxylon rubiginosum</name>
    <dbReference type="NCBI Taxonomy" id="110542"/>
    <lineage>
        <taxon>Eukaryota</taxon>
        <taxon>Fungi</taxon>
        <taxon>Dikarya</taxon>
        <taxon>Ascomycota</taxon>
        <taxon>Pezizomycotina</taxon>
        <taxon>Sordariomycetes</taxon>
        <taxon>Xylariomycetidae</taxon>
        <taxon>Xylariales</taxon>
        <taxon>Hypoxylaceae</taxon>
        <taxon>Hypoxylon</taxon>
    </lineage>
</organism>
<keyword evidence="2" id="KW-1185">Reference proteome</keyword>
<dbReference type="EMBL" id="MU393441">
    <property type="protein sequence ID" value="KAI4868117.1"/>
    <property type="molecule type" value="Genomic_DNA"/>
</dbReference>
<proteinExistence type="predicted"/>
<sequence length="167" mass="18800">MSILGMTVSYLLFCVLHFFQFVLAVAVCGLYGVDLQRARSQGKYIDGNWVYAEVVGALSALTAILYLIPFILRFTAVTVWNLVLFILWIALFGLFGNMYIHEDPEGNGDIQRMKNAVWVDLANALLWLIGSVASAAYWWTHRDRRSRFTGRAKLGRNASTRSTGWAA</sequence>
<reference evidence="1 2" key="1">
    <citation type="journal article" date="2022" name="New Phytol.">
        <title>Ecological generalism drives hyperdiversity of secondary metabolite gene clusters in xylarialean endophytes.</title>
        <authorList>
            <person name="Franco M.E.E."/>
            <person name="Wisecaver J.H."/>
            <person name="Arnold A.E."/>
            <person name="Ju Y.M."/>
            <person name="Slot J.C."/>
            <person name="Ahrendt S."/>
            <person name="Moore L.P."/>
            <person name="Eastman K.E."/>
            <person name="Scott K."/>
            <person name="Konkel Z."/>
            <person name="Mondo S.J."/>
            <person name="Kuo A."/>
            <person name="Hayes R.D."/>
            <person name="Haridas S."/>
            <person name="Andreopoulos B."/>
            <person name="Riley R."/>
            <person name="LaButti K."/>
            <person name="Pangilinan J."/>
            <person name="Lipzen A."/>
            <person name="Amirebrahimi M."/>
            <person name="Yan J."/>
            <person name="Adam C."/>
            <person name="Keymanesh K."/>
            <person name="Ng V."/>
            <person name="Louie K."/>
            <person name="Northen T."/>
            <person name="Drula E."/>
            <person name="Henrissat B."/>
            <person name="Hsieh H.M."/>
            <person name="Youens-Clark K."/>
            <person name="Lutzoni F."/>
            <person name="Miadlikowska J."/>
            <person name="Eastwood D.C."/>
            <person name="Hamelin R.C."/>
            <person name="Grigoriev I.V."/>
            <person name="U'Ren J.M."/>
        </authorList>
    </citation>
    <scope>NUCLEOTIDE SEQUENCE [LARGE SCALE GENOMIC DNA]</scope>
    <source>
        <strain evidence="1 2">CBS 119005</strain>
    </source>
</reference>
<evidence type="ECO:0000313" key="1">
    <source>
        <dbReference type="EMBL" id="KAI4868117.1"/>
    </source>
</evidence>
<comment type="caution">
    <text evidence="1">The sequence shown here is derived from an EMBL/GenBank/DDBJ whole genome shotgun (WGS) entry which is preliminary data.</text>
</comment>